<name>A0A316FLK0_9GAMM</name>
<reference evidence="3 4" key="1">
    <citation type="submission" date="2018-05" db="EMBL/GenBank/DDBJ databases">
        <title>Genomic Encyclopedia of Type Strains, Phase IV (KMG-IV): sequencing the most valuable type-strain genomes for metagenomic binning, comparative biology and taxonomic classification.</title>
        <authorList>
            <person name="Goeker M."/>
        </authorList>
    </citation>
    <scope>NUCLEOTIDE SEQUENCE [LARGE SCALE GENOMIC DNA]</scope>
    <source>
        <strain evidence="3 4">DSM 25350</strain>
    </source>
</reference>
<feature type="compositionally biased region" description="Polar residues" evidence="1">
    <location>
        <begin position="1"/>
        <end position="15"/>
    </location>
</feature>
<dbReference type="Pfam" id="PF02120">
    <property type="entry name" value="Flg_hook"/>
    <property type="match status" value="1"/>
</dbReference>
<sequence>MSQTILQSTSVTSNTARDKSNETSAQGSANSLKFKGIMSGVKDGGQSGNQHDASYKVRSKEEMSEGQISGKNMPSREASDSNNTIFDNAAFDELSNGADSGVNTEQLQSPKLTKQAFIEQLSSEFEQQSNNVIVSPSLKSQVEADAVVDSKTALDPNNAKGNQSAHWPNLPGLLSANLNSSQLSGNLTGNLSQPLTAQAQANDSGKHQFNVNQTNGQFLNDTVLSNNLLNTQKHLFSDSMSLTFGDPMAADDKHKLASIVQGSLNSDKPLKLSEQKASINFSSLISGETSGDEVSKLSRLESGLLFDAEKPFANLKYSSLSAGQNTTAFEQSSLAAKSMSTNTSMHPVLSSESNLDGKSTVKESTLNSSPLVLHSKNWQSSFTQKINWMRSGALERAEIQLDPKELGPLNIRVSQSNGELQITVQTSHSQTRELFELNQERLKEMLQEQGMNLSHFDVQSEQQNAESDDSLSENGEQNSPLANSDVDVNEEQSKTIQTTQLSLGQLDFFV</sequence>
<evidence type="ECO:0000313" key="4">
    <source>
        <dbReference type="Proteomes" id="UP000245790"/>
    </source>
</evidence>
<organism evidence="3 4">
    <name type="scientific">Pleionea mediterranea</name>
    <dbReference type="NCBI Taxonomy" id="523701"/>
    <lineage>
        <taxon>Bacteria</taxon>
        <taxon>Pseudomonadati</taxon>
        <taxon>Pseudomonadota</taxon>
        <taxon>Gammaproteobacteria</taxon>
        <taxon>Oceanospirillales</taxon>
        <taxon>Pleioneaceae</taxon>
        <taxon>Pleionea</taxon>
    </lineage>
</organism>
<dbReference type="CDD" id="cd17470">
    <property type="entry name" value="T3SS_Flik_C"/>
    <property type="match status" value="1"/>
</dbReference>
<proteinExistence type="predicted"/>
<dbReference type="PANTHER" id="PTHR37533">
    <property type="entry name" value="FLAGELLAR HOOK-LENGTH CONTROL PROTEIN"/>
    <property type="match status" value="1"/>
</dbReference>
<keyword evidence="4" id="KW-1185">Reference proteome</keyword>
<dbReference type="Gene3D" id="3.30.750.140">
    <property type="match status" value="1"/>
</dbReference>
<dbReference type="InterPro" id="IPR038610">
    <property type="entry name" value="FliK-like_C_sf"/>
</dbReference>
<evidence type="ECO:0000313" key="3">
    <source>
        <dbReference type="EMBL" id="PWK49143.1"/>
    </source>
</evidence>
<feature type="compositionally biased region" description="Polar residues" evidence="1">
    <location>
        <begin position="472"/>
        <end position="482"/>
    </location>
</feature>
<evidence type="ECO:0000259" key="2">
    <source>
        <dbReference type="Pfam" id="PF02120"/>
    </source>
</evidence>
<keyword evidence="3" id="KW-0966">Cell projection</keyword>
<evidence type="ECO:0000256" key="1">
    <source>
        <dbReference type="SAM" id="MobiDB-lite"/>
    </source>
</evidence>
<feature type="compositionally biased region" description="Basic and acidic residues" evidence="1">
    <location>
        <begin position="53"/>
        <end position="63"/>
    </location>
</feature>
<keyword evidence="3" id="KW-0969">Cilium</keyword>
<dbReference type="AlphaFoldDB" id="A0A316FLK0"/>
<feature type="compositionally biased region" description="Polar residues" evidence="1">
    <location>
        <begin position="22"/>
        <end position="31"/>
    </location>
</feature>
<dbReference type="OrthoDB" id="1792985at2"/>
<dbReference type="RefSeq" id="WP_109763946.1">
    <property type="nucleotide sequence ID" value="NZ_QGGU01000008.1"/>
</dbReference>
<dbReference type="InterPro" id="IPR021136">
    <property type="entry name" value="Flagellar_hook_control-like_C"/>
</dbReference>
<dbReference type="PANTHER" id="PTHR37533:SF2">
    <property type="entry name" value="FLAGELLAR HOOK-LENGTH CONTROL PROTEIN"/>
    <property type="match status" value="1"/>
</dbReference>
<feature type="domain" description="Flagellar hook-length control protein-like C-terminal" evidence="2">
    <location>
        <begin position="384"/>
        <end position="464"/>
    </location>
</feature>
<keyword evidence="3" id="KW-0282">Flagellum</keyword>
<comment type="caution">
    <text evidence="3">The sequence shown here is derived from an EMBL/GenBank/DDBJ whole genome shotgun (WGS) entry which is preliminary data.</text>
</comment>
<gene>
    <name evidence="3" type="ORF">C8D97_10852</name>
</gene>
<feature type="region of interest" description="Disordered" evidence="1">
    <location>
        <begin position="459"/>
        <end position="493"/>
    </location>
</feature>
<accession>A0A316FLK0</accession>
<dbReference type="EMBL" id="QGGU01000008">
    <property type="protein sequence ID" value="PWK49143.1"/>
    <property type="molecule type" value="Genomic_DNA"/>
</dbReference>
<feature type="region of interest" description="Disordered" evidence="1">
    <location>
        <begin position="1"/>
        <end position="83"/>
    </location>
</feature>
<dbReference type="Proteomes" id="UP000245790">
    <property type="component" value="Unassembled WGS sequence"/>
</dbReference>
<protein>
    <submittedName>
        <fullName evidence="3">Flagellar hook-length control protein FliK</fullName>
    </submittedName>
</protein>
<dbReference type="InterPro" id="IPR052563">
    <property type="entry name" value="FliK"/>
</dbReference>